<dbReference type="STRING" id="40335.Ltuc_0139"/>
<dbReference type="EMBL" id="LNZA01000001">
    <property type="protein sequence ID" value="KTD72292.1"/>
    <property type="molecule type" value="Genomic_DNA"/>
</dbReference>
<dbReference type="PANTHER" id="PTHR30580">
    <property type="entry name" value="PRIMOSOMAL PROTEIN N"/>
    <property type="match status" value="1"/>
</dbReference>
<organism evidence="16 17">
    <name type="scientific">Legionella tucsonensis</name>
    <dbReference type="NCBI Taxonomy" id="40335"/>
    <lineage>
        <taxon>Bacteria</taxon>
        <taxon>Pseudomonadati</taxon>
        <taxon>Pseudomonadota</taxon>
        <taxon>Gammaproteobacteria</taxon>
        <taxon>Legionellales</taxon>
        <taxon>Legionellaceae</taxon>
        <taxon>Legionella</taxon>
    </lineage>
</organism>
<dbReference type="EC" id="5.6.2.4" evidence="12"/>
<comment type="catalytic activity">
    <reaction evidence="12">
        <text>Couples ATP hydrolysis with the unwinding of duplex DNA by translocating in the 3'-5' direction.</text>
        <dbReference type="EC" id="5.6.2.4"/>
    </reaction>
</comment>
<dbReference type="PANTHER" id="PTHR30580:SF0">
    <property type="entry name" value="PRIMOSOMAL PROTEIN N"/>
    <property type="match status" value="1"/>
</dbReference>
<evidence type="ECO:0000256" key="9">
    <source>
        <dbReference type="ARBA" id="ARBA00023125"/>
    </source>
</evidence>
<dbReference type="GO" id="GO:0006302">
    <property type="term" value="P:double-strand break repair"/>
    <property type="evidence" value="ECO:0007669"/>
    <property type="project" value="InterPro"/>
</dbReference>
<comment type="caution">
    <text evidence="16">The sequence shown here is derived from an EMBL/GenBank/DDBJ whole genome shotgun (WGS) entry which is preliminary data.</text>
</comment>
<proteinExistence type="inferred from homology"/>
<protein>
    <recommendedName>
        <fullName evidence="12">Replication restart protein PriA</fullName>
    </recommendedName>
    <alternativeName>
        <fullName evidence="12">ATP-dependent DNA helicase PriA</fullName>
        <ecNumber evidence="12">5.6.2.4</ecNumber>
    </alternativeName>
    <alternativeName>
        <fullName evidence="12">DNA 3'-5' helicase PriA</fullName>
    </alternativeName>
</protein>
<keyword evidence="7 12" id="KW-0862">Zinc</keyword>
<dbReference type="GO" id="GO:0043138">
    <property type="term" value="F:3'-5' DNA helicase activity"/>
    <property type="evidence" value="ECO:0007669"/>
    <property type="project" value="UniProtKB-EC"/>
</dbReference>
<feature type="region of interest" description="Disordered" evidence="13">
    <location>
        <begin position="1"/>
        <end position="30"/>
    </location>
</feature>
<dbReference type="GO" id="GO:0003677">
    <property type="term" value="F:DNA binding"/>
    <property type="evidence" value="ECO:0007669"/>
    <property type="project" value="UniProtKB-UniRule"/>
</dbReference>
<evidence type="ECO:0000256" key="2">
    <source>
        <dbReference type="ARBA" id="ARBA00022705"/>
    </source>
</evidence>
<keyword evidence="17" id="KW-1185">Reference proteome</keyword>
<dbReference type="Pfam" id="PF00270">
    <property type="entry name" value="DEAD"/>
    <property type="match status" value="1"/>
</dbReference>
<feature type="binding site" evidence="12">
    <location>
        <position position="475"/>
    </location>
    <ligand>
        <name>Zn(2+)</name>
        <dbReference type="ChEBI" id="CHEBI:29105"/>
        <label>2</label>
    </ligand>
</feature>
<feature type="binding site" evidence="12">
    <location>
        <position position="472"/>
    </location>
    <ligand>
        <name>Zn(2+)</name>
        <dbReference type="ChEBI" id="CHEBI:29105"/>
        <label>2</label>
    </ligand>
</feature>
<evidence type="ECO:0000256" key="8">
    <source>
        <dbReference type="ARBA" id="ARBA00022840"/>
    </source>
</evidence>
<dbReference type="AlphaFoldDB" id="A0A0W0ZTA0"/>
<dbReference type="InterPro" id="IPR040498">
    <property type="entry name" value="PriA_CRR"/>
</dbReference>
<comment type="cofactor">
    <cofactor evidence="12">
        <name>Zn(2+)</name>
        <dbReference type="ChEBI" id="CHEBI:29105"/>
    </cofactor>
    <text evidence="12">Binds 2 zinc ions per subunit.</text>
</comment>
<dbReference type="InterPro" id="IPR027417">
    <property type="entry name" value="P-loop_NTPase"/>
</dbReference>
<dbReference type="GO" id="GO:0006310">
    <property type="term" value="P:DNA recombination"/>
    <property type="evidence" value="ECO:0007669"/>
    <property type="project" value="InterPro"/>
</dbReference>
<keyword evidence="3 12" id="KW-0479">Metal-binding</keyword>
<dbReference type="Pfam" id="PF18074">
    <property type="entry name" value="PriA_C"/>
    <property type="match status" value="1"/>
</dbReference>
<evidence type="ECO:0000256" key="10">
    <source>
        <dbReference type="ARBA" id="ARBA00023235"/>
    </source>
</evidence>
<keyword evidence="1 12" id="KW-0639">Primosome</keyword>
<keyword evidence="4 12" id="KW-0547">Nucleotide-binding</keyword>
<dbReference type="CDD" id="cd18804">
    <property type="entry name" value="SF2_C_priA"/>
    <property type="match status" value="1"/>
</dbReference>
<dbReference type="Gene3D" id="3.40.1440.60">
    <property type="entry name" value="PriA, 3(prime) DNA-binding domain"/>
    <property type="match status" value="1"/>
</dbReference>
<feature type="binding site" evidence="12">
    <location>
        <position position="466"/>
    </location>
    <ligand>
        <name>Zn(2+)</name>
        <dbReference type="ChEBI" id="CHEBI:29105"/>
        <label>1</label>
    </ligand>
</feature>
<dbReference type="InterPro" id="IPR041236">
    <property type="entry name" value="PriA_C"/>
</dbReference>
<evidence type="ECO:0000256" key="6">
    <source>
        <dbReference type="ARBA" id="ARBA00022806"/>
    </source>
</evidence>
<keyword evidence="2 12" id="KW-0235">DNA replication</keyword>
<dbReference type="InterPro" id="IPR011545">
    <property type="entry name" value="DEAD/DEAH_box_helicase_dom"/>
</dbReference>
<dbReference type="HAMAP" id="MF_00983">
    <property type="entry name" value="PriA"/>
    <property type="match status" value="1"/>
</dbReference>
<dbReference type="GO" id="GO:1990077">
    <property type="term" value="C:primosome complex"/>
    <property type="evidence" value="ECO:0007669"/>
    <property type="project" value="UniProtKB-UniRule"/>
</dbReference>
<evidence type="ECO:0000256" key="3">
    <source>
        <dbReference type="ARBA" id="ARBA00022723"/>
    </source>
</evidence>
<dbReference type="InterPro" id="IPR014001">
    <property type="entry name" value="Helicase_ATP-bd"/>
</dbReference>
<comment type="function">
    <text evidence="12">Initiates the restart of stalled replication forks, which reloads the replicative helicase on sites other than the origin of replication. Recognizes and binds to abandoned replication forks and remodels them to uncover a helicase loading site. Promotes assembly of the primosome at these replication forks.</text>
</comment>
<evidence type="ECO:0000256" key="13">
    <source>
        <dbReference type="SAM" id="MobiDB-lite"/>
    </source>
</evidence>
<dbReference type="PROSITE" id="PS51192">
    <property type="entry name" value="HELICASE_ATP_BIND_1"/>
    <property type="match status" value="1"/>
</dbReference>
<keyword evidence="9 12" id="KW-0238">DNA-binding</keyword>
<evidence type="ECO:0000313" key="17">
    <source>
        <dbReference type="Proteomes" id="UP000054693"/>
    </source>
</evidence>
<evidence type="ECO:0000256" key="1">
    <source>
        <dbReference type="ARBA" id="ARBA00022515"/>
    </source>
</evidence>
<dbReference type="Proteomes" id="UP000054693">
    <property type="component" value="Unassembled WGS sequence"/>
</dbReference>
<dbReference type="InterPro" id="IPR041222">
    <property type="entry name" value="PriA_3primeBD"/>
</dbReference>
<dbReference type="InterPro" id="IPR042115">
    <property type="entry name" value="PriA_3primeBD_sf"/>
</dbReference>
<feature type="binding site" evidence="12">
    <location>
        <position position="463"/>
    </location>
    <ligand>
        <name>Zn(2+)</name>
        <dbReference type="ChEBI" id="CHEBI:29105"/>
        <label>1</label>
    </ligand>
</feature>
<dbReference type="InterPro" id="IPR001650">
    <property type="entry name" value="Helicase_C-like"/>
</dbReference>
<dbReference type="Gene3D" id="3.40.50.300">
    <property type="entry name" value="P-loop containing nucleotide triphosphate hydrolases"/>
    <property type="match status" value="2"/>
</dbReference>
<feature type="domain" description="Helicase ATP-binding" evidence="14">
    <location>
        <begin position="238"/>
        <end position="404"/>
    </location>
</feature>
<dbReference type="GO" id="GO:0008270">
    <property type="term" value="F:zinc ion binding"/>
    <property type="evidence" value="ECO:0007669"/>
    <property type="project" value="UniProtKB-UniRule"/>
</dbReference>
<accession>A0A0W0ZTA0</accession>
<evidence type="ECO:0000313" key="16">
    <source>
        <dbReference type="EMBL" id="KTD72292.1"/>
    </source>
</evidence>
<dbReference type="SMART" id="SM00487">
    <property type="entry name" value="DEXDc"/>
    <property type="match status" value="1"/>
</dbReference>
<sequence length="755" mass="84159">MEHALLSLSTDTSSEQIRVDGNTTRESEQKGKTAYQVCIPHTHRDFFDYAAEEVIPCIGARVWVPFRKQTRLGLVIGKNESSYDVASLKSISTVIDEQPLITQEALTLCSWIANYYQSPLSEVLPLALPKKYRLGKPCQLPMGDFYQLALPLDEAKKLIPARARKQLELVEFLSTQKEPVAKHCLTEKGFNSSQLCTLLATQILSLSQKTIVPEKANASLSLPLMLNPEQALAVTAITATLHQYQCFLLQGVTGSGKTEVYLHVIAEVLEQQKQVLILVPEIGLTPQLVSRFTARFKHPITVIHSGLNESERQVAWQLAKEGKVKMVIGTRAAIFTPMPDLGLIVIDEEHDPSLKQMEGVRYSARDTALMRAHLANIPIILGSATPSLESIYNVMQKKYTVLRLTHKALSTTPLHYQLIDLRSQSLQHGLATTTLNVIKEHLLKQNQVLVFINRRGFSPVLLCHQCGWMADCRACDSHLTLHKQLGQMICHHCGLNQKTPDHCSSCNSRELIPVGAGTQRIHEFLSACFPDTEVVRIDRDAVRKKNSLDEQLDKIHDGKAQLIVGTQMLAKGHHFPRLSLVVVLDADAGLYNQDFRALEHLGQLLMQVSGRAGRAEQAGQVLIQTHMPNHPLLNLLIQQGYDQFADALLTTRQKAQLPPFHYLAVIRAQGKAAGSVLRFLHAAKEQIVTHSITAMGPAPAPMPRKANQYRMQLLLKSSSRKTLKDSLTQLREWFAGNKLGNGVRWNIDVDPIDLS</sequence>
<dbReference type="NCBIfam" id="NF004067">
    <property type="entry name" value="PRK05580.1-4"/>
    <property type="match status" value="1"/>
</dbReference>
<evidence type="ECO:0000256" key="4">
    <source>
        <dbReference type="ARBA" id="ARBA00022741"/>
    </source>
</evidence>
<keyword evidence="10 12" id="KW-0413">Isomerase</keyword>
<feature type="binding site" evidence="12">
    <location>
        <position position="493"/>
    </location>
    <ligand>
        <name>Zn(2+)</name>
        <dbReference type="ChEBI" id="CHEBI:29105"/>
        <label>2</label>
    </ligand>
</feature>
<dbReference type="Pfam" id="PF17764">
    <property type="entry name" value="PriA_3primeBD"/>
    <property type="match status" value="1"/>
</dbReference>
<dbReference type="PROSITE" id="PS51194">
    <property type="entry name" value="HELICASE_CTER"/>
    <property type="match status" value="1"/>
</dbReference>
<evidence type="ECO:0000259" key="14">
    <source>
        <dbReference type="PROSITE" id="PS51192"/>
    </source>
</evidence>
<gene>
    <name evidence="12 16" type="primary">priA</name>
    <name evidence="16" type="ORF">Ltuc_0139</name>
</gene>
<dbReference type="PATRIC" id="fig|40335.7.peg.143"/>
<evidence type="ECO:0000259" key="15">
    <source>
        <dbReference type="PROSITE" id="PS51194"/>
    </source>
</evidence>
<keyword evidence="8 12" id="KW-0067">ATP-binding</keyword>
<dbReference type="FunFam" id="3.40.50.300:FF:000489">
    <property type="entry name" value="Primosome assembly protein PriA"/>
    <property type="match status" value="1"/>
</dbReference>
<keyword evidence="5 12" id="KW-0378">Hydrolase</keyword>
<evidence type="ECO:0000256" key="11">
    <source>
        <dbReference type="ARBA" id="ARBA00048988"/>
    </source>
</evidence>
<evidence type="ECO:0000256" key="5">
    <source>
        <dbReference type="ARBA" id="ARBA00022801"/>
    </source>
</evidence>
<comment type="subunit">
    <text evidence="12">Component of the replication restart primosome.</text>
</comment>
<comment type="similarity">
    <text evidence="12">Belongs to the helicase family. PriA subfamily.</text>
</comment>
<feature type="binding site" evidence="12">
    <location>
        <position position="490"/>
    </location>
    <ligand>
        <name>Zn(2+)</name>
        <dbReference type="ChEBI" id="CHEBI:29105"/>
        <label>2</label>
    </ligand>
</feature>
<dbReference type="CDD" id="cd17929">
    <property type="entry name" value="DEXHc_priA"/>
    <property type="match status" value="1"/>
</dbReference>
<dbReference type="GO" id="GO:0016887">
    <property type="term" value="F:ATP hydrolysis activity"/>
    <property type="evidence" value="ECO:0007669"/>
    <property type="project" value="RHEA"/>
</dbReference>
<feature type="domain" description="Helicase C-terminal" evidence="15">
    <location>
        <begin position="498"/>
        <end position="656"/>
    </location>
</feature>
<dbReference type="Pfam" id="PF00271">
    <property type="entry name" value="Helicase_C"/>
    <property type="match status" value="1"/>
</dbReference>
<evidence type="ECO:0000256" key="12">
    <source>
        <dbReference type="HAMAP-Rule" id="MF_00983"/>
    </source>
</evidence>
<dbReference type="NCBIfam" id="TIGR00595">
    <property type="entry name" value="priA"/>
    <property type="match status" value="1"/>
</dbReference>
<comment type="catalytic activity">
    <reaction evidence="11 12">
        <text>ATP + H2O = ADP + phosphate + H(+)</text>
        <dbReference type="Rhea" id="RHEA:13065"/>
        <dbReference type="ChEBI" id="CHEBI:15377"/>
        <dbReference type="ChEBI" id="CHEBI:15378"/>
        <dbReference type="ChEBI" id="CHEBI:30616"/>
        <dbReference type="ChEBI" id="CHEBI:43474"/>
        <dbReference type="ChEBI" id="CHEBI:456216"/>
        <dbReference type="EC" id="5.6.2.4"/>
    </reaction>
</comment>
<dbReference type="InterPro" id="IPR005259">
    <property type="entry name" value="PriA"/>
</dbReference>
<feature type="compositionally biased region" description="Polar residues" evidence="13">
    <location>
        <begin position="7"/>
        <end position="22"/>
    </location>
</feature>
<keyword evidence="6 12" id="KW-0347">Helicase</keyword>
<reference evidence="16 17" key="1">
    <citation type="submission" date="2015-11" db="EMBL/GenBank/DDBJ databases">
        <title>Genomic analysis of 38 Legionella species identifies large and diverse effector repertoires.</title>
        <authorList>
            <person name="Burstein D."/>
            <person name="Amaro F."/>
            <person name="Zusman T."/>
            <person name="Lifshitz Z."/>
            <person name="Cohen O."/>
            <person name="Gilbert J.A."/>
            <person name="Pupko T."/>
            <person name="Shuman H.A."/>
            <person name="Segal G."/>
        </authorList>
    </citation>
    <scope>NUCLEOTIDE SEQUENCE [LARGE SCALE GENOMIC DNA]</scope>
    <source>
        <strain evidence="16 17">ATCC 49180</strain>
    </source>
</reference>
<dbReference type="Pfam" id="PF18319">
    <property type="entry name" value="Zn_ribbon_PriA"/>
    <property type="match status" value="1"/>
</dbReference>
<dbReference type="GO" id="GO:0006269">
    <property type="term" value="P:DNA replication, synthesis of primer"/>
    <property type="evidence" value="ECO:0007669"/>
    <property type="project" value="UniProtKB-KW"/>
</dbReference>
<dbReference type="GO" id="GO:0005524">
    <property type="term" value="F:ATP binding"/>
    <property type="evidence" value="ECO:0007669"/>
    <property type="project" value="UniProtKB-UniRule"/>
</dbReference>
<dbReference type="GO" id="GO:0006270">
    <property type="term" value="P:DNA replication initiation"/>
    <property type="evidence" value="ECO:0007669"/>
    <property type="project" value="TreeGrafter"/>
</dbReference>
<feature type="binding site" evidence="12">
    <location>
        <position position="506"/>
    </location>
    <ligand>
        <name>Zn(2+)</name>
        <dbReference type="ChEBI" id="CHEBI:29105"/>
        <label>1</label>
    </ligand>
</feature>
<name>A0A0W0ZTA0_9GAMM</name>
<feature type="binding site" evidence="12">
    <location>
        <position position="503"/>
    </location>
    <ligand>
        <name>Zn(2+)</name>
        <dbReference type="ChEBI" id="CHEBI:29105"/>
        <label>1</label>
    </ligand>
</feature>
<dbReference type="SUPFAM" id="SSF52540">
    <property type="entry name" value="P-loop containing nucleoside triphosphate hydrolases"/>
    <property type="match status" value="2"/>
</dbReference>
<evidence type="ECO:0000256" key="7">
    <source>
        <dbReference type="ARBA" id="ARBA00022833"/>
    </source>
</evidence>
<dbReference type="SMART" id="SM00490">
    <property type="entry name" value="HELICc"/>
    <property type="match status" value="1"/>
</dbReference>